<proteinExistence type="predicted"/>
<accession>A1ZP12</accession>
<organism evidence="1 2">
    <name type="scientific">Microscilla marina ATCC 23134</name>
    <dbReference type="NCBI Taxonomy" id="313606"/>
    <lineage>
        <taxon>Bacteria</taxon>
        <taxon>Pseudomonadati</taxon>
        <taxon>Bacteroidota</taxon>
        <taxon>Cytophagia</taxon>
        <taxon>Cytophagales</taxon>
        <taxon>Microscillaceae</taxon>
        <taxon>Microscilla</taxon>
    </lineage>
</organism>
<reference evidence="1 2" key="1">
    <citation type="submission" date="2007-01" db="EMBL/GenBank/DDBJ databases">
        <authorList>
            <person name="Haygood M."/>
            <person name="Podell S."/>
            <person name="Anderson C."/>
            <person name="Hopkinson B."/>
            <person name="Roe K."/>
            <person name="Barbeau K."/>
            <person name="Gaasterland T."/>
            <person name="Ferriera S."/>
            <person name="Johnson J."/>
            <person name="Kravitz S."/>
            <person name="Beeson K."/>
            <person name="Sutton G."/>
            <person name="Rogers Y.-H."/>
            <person name="Friedman R."/>
            <person name="Frazier M."/>
            <person name="Venter J.C."/>
        </authorList>
    </citation>
    <scope>NUCLEOTIDE SEQUENCE [LARGE SCALE GENOMIC DNA]</scope>
    <source>
        <strain evidence="1 2">ATCC 23134</strain>
    </source>
</reference>
<evidence type="ECO:0000313" key="2">
    <source>
        <dbReference type="Proteomes" id="UP000004095"/>
    </source>
</evidence>
<dbReference type="EMBL" id="AAWS01000020">
    <property type="protein sequence ID" value="EAY27804.1"/>
    <property type="molecule type" value="Genomic_DNA"/>
</dbReference>
<comment type="caution">
    <text evidence="1">The sequence shown here is derived from an EMBL/GenBank/DDBJ whole genome shotgun (WGS) entry which is preliminary data.</text>
</comment>
<name>A1ZP12_MICM2</name>
<dbReference type="Proteomes" id="UP000004095">
    <property type="component" value="Unassembled WGS sequence"/>
</dbReference>
<dbReference type="AlphaFoldDB" id="A1ZP12"/>
<evidence type="ECO:0000313" key="1">
    <source>
        <dbReference type="EMBL" id="EAY27804.1"/>
    </source>
</evidence>
<sequence length="64" mass="7355">MVFKQHISPFIFGTYQCKTDQQVQLLIVYLLIIKVKHTEDKTLLIYIVAIGLHFLESSSTISSI</sequence>
<protein>
    <submittedName>
        <fullName evidence="1">Uncharacterized protein</fullName>
    </submittedName>
</protein>
<keyword evidence="2" id="KW-1185">Reference proteome</keyword>
<gene>
    <name evidence="1" type="ORF">M23134_00245</name>
</gene>